<dbReference type="InterPro" id="IPR001585">
    <property type="entry name" value="TAL/FSA"/>
</dbReference>
<comment type="caution">
    <text evidence="2">The sequence shown here is derived from an EMBL/GenBank/DDBJ whole genome shotgun (WGS) entry which is preliminary data.</text>
</comment>
<dbReference type="PANTHER" id="PTHR10683">
    <property type="entry name" value="TRANSALDOLASE"/>
    <property type="match status" value="1"/>
</dbReference>
<keyword evidence="3" id="KW-1185">Reference proteome</keyword>
<organism evidence="2 3">
    <name type="scientific">Dongia mobilis</name>
    <dbReference type="NCBI Taxonomy" id="578943"/>
    <lineage>
        <taxon>Bacteria</taxon>
        <taxon>Pseudomonadati</taxon>
        <taxon>Pseudomonadota</taxon>
        <taxon>Alphaproteobacteria</taxon>
        <taxon>Rhodospirillales</taxon>
        <taxon>Dongiaceae</taxon>
        <taxon>Dongia</taxon>
    </lineage>
</organism>
<proteinExistence type="predicted"/>
<dbReference type="Proteomes" id="UP000295783">
    <property type="component" value="Unassembled WGS sequence"/>
</dbReference>
<protein>
    <submittedName>
        <fullName evidence="2">Transaldolase</fullName>
    </submittedName>
</protein>
<dbReference type="AlphaFoldDB" id="A0A4R6WVH2"/>
<evidence type="ECO:0000256" key="1">
    <source>
        <dbReference type="ARBA" id="ARBA00023270"/>
    </source>
</evidence>
<dbReference type="Pfam" id="PF00923">
    <property type="entry name" value="TAL_FSA"/>
    <property type="match status" value="1"/>
</dbReference>
<evidence type="ECO:0000313" key="2">
    <source>
        <dbReference type="EMBL" id="TDQ84439.1"/>
    </source>
</evidence>
<dbReference type="SUPFAM" id="SSF51569">
    <property type="entry name" value="Aldolase"/>
    <property type="match status" value="1"/>
</dbReference>
<dbReference type="InterPro" id="IPR013785">
    <property type="entry name" value="Aldolase_TIM"/>
</dbReference>
<dbReference type="Gene3D" id="3.20.20.70">
    <property type="entry name" value="Aldolase class I"/>
    <property type="match status" value="1"/>
</dbReference>
<dbReference type="GO" id="GO:0005975">
    <property type="term" value="P:carbohydrate metabolic process"/>
    <property type="evidence" value="ECO:0007669"/>
    <property type="project" value="InterPro"/>
</dbReference>
<dbReference type="OrthoDB" id="9807051at2"/>
<keyword evidence="1" id="KW-0704">Schiff base</keyword>
<gene>
    <name evidence="2" type="ORF">A8950_0992</name>
</gene>
<accession>A0A4R6WVH2</accession>
<name>A0A4R6WVH2_9PROT</name>
<dbReference type="EMBL" id="SNYW01000006">
    <property type="protein sequence ID" value="TDQ84439.1"/>
    <property type="molecule type" value="Genomic_DNA"/>
</dbReference>
<evidence type="ECO:0000313" key="3">
    <source>
        <dbReference type="Proteomes" id="UP000295783"/>
    </source>
</evidence>
<sequence>MTYRLFIDSAKPQEWDLARARGWLHGVTTNPLIIQRAGLRVELATARDLVEAAKERALAEIQLQVTGHGAEEMLASGRALRALWGHVTVKVPATAAGFAAATQLIRDGAHVTITACYSAQQTMLAAAIGARYVAPYYARMLDAGLDADERLDAMQRIAGQQQNLSVLVASIRSVDQLETLARRGFDTFTLSAPIAAAFGQTAESDAAAADFMKAAEDSLKS</sequence>
<reference evidence="2 3" key="1">
    <citation type="submission" date="2019-03" db="EMBL/GenBank/DDBJ databases">
        <title>Genomic Encyclopedia of Type Strains, Phase III (KMG-III): the genomes of soil and plant-associated and newly described type strains.</title>
        <authorList>
            <person name="Whitman W."/>
        </authorList>
    </citation>
    <scope>NUCLEOTIDE SEQUENCE [LARGE SCALE GENOMIC DNA]</scope>
    <source>
        <strain evidence="2 3">CGMCC 1.7660</strain>
    </source>
</reference>
<dbReference type="PANTHER" id="PTHR10683:SF40">
    <property type="entry name" value="FRUCTOSE-6-PHOSPHATE ALDOLASE 1-RELATED"/>
    <property type="match status" value="1"/>
</dbReference>
<dbReference type="RefSeq" id="WP_133612462.1">
    <property type="nucleotide sequence ID" value="NZ_SNYW01000006.1"/>
</dbReference>